<organism evidence="1 2">
    <name type="scientific">Oryza meyeriana var. granulata</name>
    <dbReference type="NCBI Taxonomy" id="110450"/>
    <lineage>
        <taxon>Eukaryota</taxon>
        <taxon>Viridiplantae</taxon>
        <taxon>Streptophyta</taxon>
        <taxon>Embryophyta</taxon>
        <taxon>Tracheophyta</taxon>
        <taxon>Spermatophyta</taxon>
        <taxon>Magnoliopsida</taxon>
        <taxon>Liliopsida</taxon>
        <taxon>Poales</taxon>
        <taxon>Poaceae</taxon>
        <taxon>BOP clade</taxon>
        <taxon>Oryzoideae</taxon>
        <taxon>Oryzeae</taxon>
        <taxon>Oryzinae</taxon>
        <taxon>Oryza</taxon>
        <taxon>Oryza meyeriana</taxon>
    </lineage>
</organism>
<gene>
    <name evidence="1" type="ORF">E2562_035024</name>
</gene>
<dbReference type="Proteomes" id="UP000479710">
    <property type="component" value="Unassembled WGS sequence"/>
</dbReference>
<proteinExistence type="predicted"/>
<dbReference type="EMBL" id="SPHZ02000001">
    <property type="protein sequence ID" value="KAF0935595.1"/>
    <property type="molecule type" value="Genomic_DNA"/>
</dbReference>
<evidence type="ECO:0000313" key="2">
    <source>
        <dbReference type="Proteomes" id="UP000479710"/>
    </source>
</evidence>
<dbReference type="AlphaFoldDB" id="A0A6G1FFM0"/>
<reference evidence="1 2" key="1">
    <citation type="submission" date="2019-11" db="EMBL/GenBank/DDBJ databases">
        <title>Whole genome sequence of Oryza granulata.</title>
        <authorList>
            <person name="Li W."/>
        </authorList>
    </citation>
    <scope>NUCLEOTIDE SEQUENCE [LARGE SCALE GENOMIC DNA]</scope>
    <source>
        <strain evidence="2">cv. Menghai</strain>
        <tissue evidence="1">Leaf</tissue>
    </source>
</reference>
<sequence>MRGWRWRQGCLGQGWCSSCRRVEQARALPALATGQWFGMLMGARRRLPSKVHSGRRWRRGCAVAGLLGRRPG</sequence>
<keyword evidence="2" id="KW-1185">Reference proteome</keyword>
<protein>
    <submittedName>
        <fullName evidence="1">Uncharacterized protein</fullName>
    </submittedName>
</protein>
<name>A0A6G1FFM0_9ORYZ</name>
<accession>A0A6G1FFM0</accession>
<comment type="caution">
    <text evidence="1">The sequence shown here is derived from an EMBL/GenBank/DDBJ whole genome shotgun (WGS) entry which is preliminary data.</text>
</comment>
<evidence type="ECO:0000313" key="1">
    <source>
        <dbReference type="EMBL" id="KAF0935595.1"/>
    </source>
</evidence>